<dbReference type="Pfam" id="PF23755">
    <property type="entry name" value="Ig-like_IP5PC_F"/>
    <property type="match status" value="1"/>
</dbReference>
<keyword evidence="2" id="KW-0472">Membrane</keyword>
<name>A0A7N2KQS1_QUELO</name>
<feature type="transmembrane region" description="Helical" evidence="2">
    <location>
        <begin position="122"/>
        <end position="146"/>
    </location>
</feature>
<keyword evidence="2" id="KW-1133">Transmembrane helix</keyword>
<dbReference type="InterPro" id="IPR036691">
    <property type="entry name" value="Endo/exonu/phosph_ase_sf"/>
</dbReference>
<comment type="similarity">
    <text evidence="1">Belongs to the inositol polyphosphate 5-phosphatase family.</text>
</comment>
<dbReference type="GO" id="GO:0046856">
    <property type="term" value="P:phosphatidylinositol dephosphorylation"/>
    <property type="evidence" value="ECO:0007669"/>
    <property type="project" value="InterPro"/>
</dbReference>
<evidence type="ECO:0000256" key="2">
    <source>
        <dbReference type="SAM" id="Phobius"/>
    </source>
</evidence>
<dbReference type="InterPro" id="IPR056455">
    <property type="entry name" value="Ig-like_IP5PC_F"/>
</dbReference>
<dbReference type="SUPFAM" id="SSF56219">
    <property type="entry name" value="DNase I-like"/>
    <property type="match status" value="1"/>
</dbReference>
<dbReference type="AlphaFoldDB" id="A0A7N2KQS1"/>
<organism evidence="4 5">
    <name type="scientific">Quercus lobata</name>
    <name type="common">Valley oak</name>
    <dbReference type="NCBI Taxonomy" id="97700"/>
    <lineage>
        <taxon>Eukaryota</taxon>
        <taxon>Viridiplantae</taxon>
        <taxon>Streptophyta</taxon>
        <taxon>Embryophyta</taxon>
        <taxon>Tracheophyta</taxon>
        <taxon>Spermatophyta</taxon>
        <taxon>Magnoliopsida</taxon>
        <taxon>eudicotyledons</taxon>
        <taxon>Gunneridae</taxon>
        <taxon>Pentapetalae</taxon>
        <taxon>rosids</taxon>
        <taxon>fabids</taxon>
        <taxon>Fagales</taxon>
        <taxon>Fagaceae</taxon>
        <taxon>Quercus</taxon>
    </lineage>
</organism>
<dbReference type="OMA" id="CEDERDK"/>
<dbReference type="InterPro" id="IPR046985">
    <property type="entry name" value="IP5"/>
</dbReference>
<protein>
    <recommendedName>
        <fullName evidence="3">Inositol polyphosphate-related phosphatase domain-containing protein</fullName>
    </recommendedName>
</protein>
<dbReference type="Gene3D" id="3.60.10.10">
    <property type="entry name" value="Endonuclease/exonuclease/phosphatase"/>
    <property type="match status" value="1"/>
</dbReference>
<accession>A0A7N2KQS1</accession>
<dbReference type="InterPro" id="IPR000300">
    <property type="entry name" value="IPPc"/>
</dbReference>
<dbReference type="SMART" id="SM00128">
    <property type="entry name" value="IPPc"/>
    <property type="match status" value="1"/>
</dbReference>
<evidence type="ECO:0000313" key="5">
    <source>
        <dbReference type="Proteomes" id="UP000594261"/>
    </source>
</evidence>
<dbReference type="Proteomes" id="UP000594261">
    <property type="component" value="Chromosome 1"/>
</dbReference>
<reference evidence="4" key="2">
    <citation type="submission" date="2021-01" db="UniProtKB">
        <authorList>
            <consortium name="EnsemblPlants"/>
        </authorList>
    </citation>
    <scope>IDENTIFICATION</scope>
</reference>
<keyword evidence="5" id="KW-1185">Reference proteome</keyword>
<dbReference type="EnsemblPlants" id="QL01p051964:mrna">
    <property type="protein sequence ID" value="QL01p051964:mrna"/>
    <property type="gene ID" value="QL01p051964"/>
</dbReference>
<evidence type="ECO:0000313" key="4">
    <source>
        <dbReference type="EnsemblPlants" id="QL01p051964:mrna"/>
    </source>
</evidence>
<sequence length="543" mass="61213">MKVGLDGSSVGQWWLDMIGKTLDEGSTFERVGSRQLAGLLISVWVRNNIRAYVGDVDAAAVPCGFGRAIGNKGAVGLRLRVYDRVMCFVNCHFAAHLEAVNRRNADFDHVYRTMTFSRPTNLFNAAAGTVLYLFFFCSLAFSMYLVSLVYRSGLPLVLSVAAGSSSVQMLRSTNAIGTHTAEGMPELSDADLVIFLGDFNYRLDGISYDEARDFISQRCFDWLRERDQLRTEMEAGNVFQGMREAVITFPPTYKFERHQAGLAGYDSGEKKRIPAWCDRILYRDSRSALVSECSLECPVVSSISRYEACMDVTDSDHKPVRCIFTVDIARVDESIRRQELGEILGSNEKIKYVLEELCKIPETIISTNNIILQNQDTSILRITNKCGKNDAFFEIICEGESSIKEDGQASDHCPRGSFGYPRWLEVTPAAGIIRPNHIAEVSVHHDEFLTLEEFVDGVPQNSWCEDNRDKEVILVVKVQGRYTMETRNHRVRVRHCVTAKIKWSDPELISTRQIQGTVLHRSDIQSLSSSYDVVDHLRNLHSP</sequence>
<dbReference type="EMBL" id="LRBV02000001">
    <property type="status" value="NOT_ANNOTATED_CDS"/>
    <property type="molecule type" value="Genomic_DNA"/>
</dbReference>
<dbReference type="Pfam" id="PF22669">
    <property type="entry name" value="Exo_endo_phos2"/>
    <property type="match status" value="1"/>
</dbReference>
<proteinExistence type="inferred from homology"/>
<keyword evidence="2" id="KW-0812">Transmembrane</keyword>
<dbReference type="GO" id="GO:0004439">
    <property type="term" value="F:phosphatidylinositol-4,5-bisphosphate 5-phosphatase activity"/>
    <property type="evidence" value="ECO:0007669"/>
    <property type="project" value="TreeGrafter"/>
</dbReference>
<reference evidence="4 5" key="1">
    <citation type="journal article" date="2016" name="G3 (Bethesda)">
        <title>First Draft Assembly and Annotation of the Genome of a California Endemic Oak Quercus lobata Nee (Fagaceae).</title>
        <authorList>
            <person name="Sork V.L."/>
            <person name="Fitz-Gibbon S.T."/>
            <person name="Puiu D."/>
            <person name="Crepeau M."/>
            <person name="Gugger P.F."/>
            <person name="Sherman R."/>
            <person name="Stevens K."/>
            <person name="Langley C.H."/>
            <person name="Pellegrini M."/>
            <person name="Salzberg S.L."/>
        </authorList>
    </citation>
    <scope>NUCLEOTIDE SEQUENCE [LARGE SCALE GENOMIC DNA]</scope>
    <source>
        <strain evidence="4 5">cv. SW786</strain>
    </source>
</reference>
<dbReference type="PANTHER" id="PTHR11200">
    <property type="entry name" value="INOSITOL 5-PHOSPHATASE"/>
    <property type="match status" value="1"/>
</dbReference>
<evidence type="ECO:0000256" key="1">
    <source>
        <dbReference type="ARBA" id="ARBA00010768"/>
    </source>
</evidence>
<dbReference type="PANTHER" id="PTHR11200:SF300">
    <property type="entry name" value="TYPE II INOSITOL 1,4,5-TRISPHOSPHATE 5-PHOSPHATASE"/>
    <property type="match status" value="1"/>
</dbReference>
<feature type="domain" description="Inositol polyphosphate-related phosphatase" evidence="3">
    <location>
        <begin position="1"/>
        <end position="332"/>
    </location>
</feature>
<dbReference type="Gramene" id="QL01p051964:mrna">
    <property type="protein sequence ID" value="QL01p051964:mrna"/>
    <property type="gene ID" value="QL01p051964"/>
</dbReference>
<dbReference type="InParanoid" id="A0A7N2KQS1"/>
<evidence type="ECO:0000259" key="3">
    <source>
        <dbReference type="SMART" id="SM00128"/>
    </source>
</evidence>